<proteinExistence type="predicted"/>
<sequence length="217" mass="24509">MSLREERKQQSRQALLDATLVLSSQGRAFSSISLREITQAVGLVPAAFYRHFKNMDQLGLELLDQAALHIKGVLHQLGPTDFSLNQLADKVELFFQKVDAYPQAWIFLSAERWGGCMFLRQGIEREIHYLVEDLLHGLQQIPALQPLQSPVELRALAQILLPLALNWAMDWIHLQTQIHPASDQAAFAHFKAQCLTQLQLLFCGVLSSPSTRTTDLQ</sequence>
<dbReference type="InterPro" id="IPR009057">
    <property type="entry name" value="Homeodomain-like_sf"/>
</dbReference>
<reference evidence="4" key="1">
    <citation type="journal article" date="2021" name="PeerJ">
        <title>Extensive microbial diversity within the chicken gut microbiome revealed by metagenomics and culture.</title>
        <authorList>
            <person name="Gilroy R."/>
            <person name="Ravi A."/>
            <person name="Getino M."/>
            <person name="Pursley I."/>
            <person name="Horton D.L."/>
            <person name="Alikhan N.F."/>
            <person name="Baker D."/>
            <person name="Gharbi K."/>
            <person name="Hall N."/>
            <person name="Watson M."/>
            <person name="Adriaenssens E.M."/>
            <person name="Foster-Nyarko E."/>
            <person name="Jarju S."/>
            <person name="Secka A."/>
            <person name="Antonio M."/>
            <person name="Oren A."/>
            <person name="Chaudhuri R.R."/>
            <person name="La Ragione R."/>
            <person name="Hildebrand F."/>
            <person name="Pallen M.J."/>
        </authorList>
    </citation>
    <scope>NUCLEOTIDE SEQUENCE</scope>
    <source>
        <strain evidence="4">CHK135-1449</strain>
    </source>
</reference>
<feature type="DNA-binding region" description="H-T-H motif" evidence="2">
    <location>
        <begin position="33"/>
        <end position="52"/>
    </location>
</feature>
<comment type="caution">
    <text evidence="4">The sequence shown here is derived from an EMBL/GenBank/DDBJ whole genome shotgun (WGS) entry which is preliminary data.</text>
</comment>
<gene>
    <name evidence="4" type="ORF">K8V79_10215</name>
</gene>
<dbReference type="AlphaFoldDB" id="A0A9D2UU52"/>
<dbReference type="Proteomes" id="UP000787156">
    <property type="component" value="Unassembled WGS sequence"/>
</dbReference>
<feature type="domain" description="HTH tetR-type" evidence="3">
    <location>
        <begin position="9"/>
        <end position="70"/>
    </location>
</feature>
<evidence type="ECO:0000259" key="3">
    <source>
        <dbReference type="PROSITE" id="PS50977"/>
    </source>
</evidence>
<dbReference type="GO" id="GO:0003677">
    <property type="term" value="F:DNA binding"/>
    <property type="evidence" value="ECO:0007669"/>
    <property type="project" value="UniProtKB-UniRule"/>
</dbReference>
<dbReference type="Gene3D" id="1.10.10.60">
    <property type="entry name" value="Homeodomain-like"/>
    <property type="match status" value="1"/>
</dbReference>
<name>A0A9D2UU52_ACILW</name>
<organism evidence="4 5">
    <name type="scientific">Acinetobacter lwoffii</name>
    <dbReference type="NCBI Taxonomy" id="28090"/>
    <lineage>
        <taxon>Bacteria</taxon>
        <taxon>Pseudomonadati</taxon>
        <taxon>Pseudomonadota</taxon>
        <taxon>Gammaproteobacteria</taxon>
        <taxon>Moraxellales</taxon>
        <taxon>Moraxellaceae</taxon>
        <taxon>Acinetobacter</taxon>
    </lineage>
</organism>
<dbReference type="Gene3D" id="1.10.357.10">
    <property type="entry name" value="Tetracycline Repressor, domain 2"/>
    <property type="match status" value="1"/>
</dbReference>
<dbReference type="SUPFAM" id="SSF46689">
    <property type="entry name" value="Homeodomain-like"/>
    <property type="match status" value="1"/>
</dbReference>
<accession>A0A9D2UU52</accession>
<keyword evidence="1 2" id="KW-0238">DNA-binding</keyword>
<protein>
    <submittedName>
        <fullName evidence="4">TetR family transcriptional regulator</fullName>
    </submittedName>
</protein>
<dbReference type="Pfam" id="PF00440">
    <property type="entry name" value="TetR_N"/>
    <property type="match status" value="1"/>
</dbReference>
<dbReference type="PROSITE" id="PS50977">
    <property type="entry name" value="HTH_TETR_2"/>
    <property type="match status" value="1"/>
</dbReference>
<evidence type="ECO:0000313" key="4">
    <source>
        <dbReference type="EMBL" id="HJF28597.1"/>
    </source>
</evidence>
<dbReference type="PANTHER" id="PTHR47752">
    <property type="entry name" value="HTH-TYPE TRANSCRIPTIONAL REPRESSOR FABR"/>
    <property type="match status" value="1"/>
</dbReference>
<dbReference type="InterPro" id="IPR050692">
    <property type="entry name" value="HTH_transcr_repressor_FabR"/>
</dbReference>
<evidence type="ECO:0000256" key="2">
    <source>
        <dbReference type="PROSITE-ProRule" id="PRU00335"/>
    </source>
</evidence>
<evidence type="ECO:0000313" key="5">
    <source>
        <dbReference type="Proteomes" id="UP000787156"/>
    </source>
</evidence>
<dbReference type="EMBL" id="DYWX01000110">
    <property type="protein sequence ID" value="HJF28597.1"/>
    <property type="molecule type" value="Genomic_DNA"/>
</dbReference>
<dbReference type="PANTHER" id="PTHR47752:SF1">
    <property type="entry name" value="HTH-TYPE TRANSCRIPTIONAL REPRESSOR FABR"/>
    <property type="match status" value="1"/>
</dbReference>
<evidence type="ECO:0000256" key="1">
    <source>
        <dbReference type="ARBA" id="ARBA00023125"/>
    </source>
</evidence>
<dbReference type="InterPro" id="IPR001647">
    <property type="entry name" value="HTH_TetR"/>
</dbReference>
<reference evidence="4" key="2">
    <citation type="submission" date="2021-09" db="EMBL/GenBank/DDBJ databases">
        <authorList>
            <person name="Gilroy R."/>
        </authorList>
    </citation>
    <scope>NUCLEOTIDE SEQUENCE</scope>
    <source>
        <strain evidence="4">CHK135-1449</strain>
    </source>
</reference>